<feature type="domain" description="Helicase ATP-binding" evidence="5">
    <location>
        <begin position="97"/>
        <end position="249"/>
    </location>
</feature>
<dbReference type="SUPFAM" id="SSF52540">
    <property type="entry name" value="P-loop containing nucleoside triphosphate hydrolases"/>
    <property type="match status" value="2"/>
</dbReference>
<evidence type="ECO:0000256" key="4">
    <source>
        <dbReference type="ARBA" id="ARBA00022840"/>
    </source>
</evidence>
<dbReference type="Pfam" id="PF00271">
    <property type="entry name" value="Helicase_C"/>
    <property type="match status" value="1"/>
</dbReference>
<dbReference type="PANTHER" id="PTHR11274">
    <property type="entry name" value="RAD25/XP-B DNA REPAIR HELICASE"/>
    <property type="match status" value="1"/>
</dbReference>
<dbReference type="GO" id="GO:0005524">
    <property type="term" value="F:ATP binding"/>
    <property type="evidence" value="ECO:0007669"/>
    <property type="project" value="UniProtKB-KW"/>
</dbReference>
<evidence type="ECO:0000256" key="2">
    <source>
        <dbReference type="ARBA" id="ARBA00022801"/>
    </source>
</evidence>
<name>A0A0F9S804_9ZZZZ</name>
<keyword evidence="4" id="KW-0067">ATP-binding</keyword>
<accession>A0A0F9S804</accession>
<dbReference type="InterPro" id="IPR006935">
    <property type="entry name" value="Helicase/UvrB_N"/>
</dbReference>
<dbReference type="GO" id="GO:0004386">
    <property type="term" value="F:helicase activity"/>
    <property type="evidence" value="ECO:0007669"/>
    <property type="project" value="UniProtKB-KW"/>
</dbReference>
<evidence type="ECO:0000256" key="1">
    <source>
        <dbReference type="ARBA" id="ARBA00022741"/>
    </source>
</evidence>
<dbReference type="PROSITE" id="PS51192">
    <property type="entry name" value="HELICASE_ATP_BIND_1"/>
    <property type="match status" value="1"/>
</dbReference>
<evidence type="ECO:0000256" key="3">
    <source>
        <dbReference type="ARBA" id="ARBA00022806"/>
    </source>
</evidence>
<dbReference type="AlphaFoldDB" id="A0A0F9S804"/>
<reference evidence="6" key="1">
    <citation type="journal article" date="2015" name="Nature">
        <title>Complex archaea that bridge the gap between prokaryotes and eukaryotes.</title>
        <authorList>
            <person name="Spang A."/>
            <person name="Saw J.H."/>
            <person name="Jorgensen S.L."/>
            <person name="Zaremba-Niedzwiedzka K."/>
            <person name="Martijn J."/>
            <person name="Lind A.E."/>
            <person name="van Eijk R."/>
            <person name="Schleper C."/>
            <person name="Guy L."/>
            <person name="Ettema T.J."/>
        </authorList>
    </citation>
    <scope>NUCLEOTIDE SEQUENCE</scope>
</reference>
<dbReference type="Pfam" id="PF04851">
    <property type="entry name" value="ResIII"/>
    <property type="match status" value="1"/>
</dbReference>
<protein>
    <recommendedName>
        <fullName evidence="5">Helicase ATP-binding domain-containing protein</fullName>
    </recommendedName>
</protein>
<dbReference type="GO" id="GO:0003677">
    <property type="term" value="F:DNA binding"/>
    <property type="evidence" value="ECO:0007669"/>
    <property type="project" value="InterPro"/>
</dbReference>
<dbReference type="InterPro" id="IPR001650">
    <property type="entry name" value="Helicase_C-like"/>
</dbReference>
<dbReference type="EMBL" id="LAZR01000598">
    <property type="protein sequence ID" value="KKN63184.1"/>
    <property type="molecule type" value="Genomic_DNA"/>
</dbReference>
<dbReference type="SMART" id="SM00487">
    <property type="entry name" value="DEXDc"/>
    <property type="match status" value="1"/>
</dbReference>
<evidence type="ECO:0000259" key="5">
    <source>
        <dbReference type="PROSITE" id="PS51192"/>
    </source>
</evidence>
<dbReference type="Gene3D" id="3.40.50.300">
    <property type="entry name" value="P-loop containing nucleotide triphosphate hydrolases"/>
    <property type="match status" value="2"/>
</dbReference>
<dbReference type="PANTHER" id="PTHR11274:SF0">
    <property type="entry name" value="GENERAL TRANSCRIPTION AND DNA REPAIR FACTOR IIH HELICASE SUBUNIT XPB"/>
    <property type="match status" value="1"/>
</dbReference>
<sequence>MLIKAPARAVGAAGIYYQDEIHQDFGKSTDRFGEFYSLLWHPLKLHLNKKPVTLVPRNMCTWGSDTLDMRRPGVKYEFKSTFEPWDDEQARVVRESLQLLRQGQSFQLQAPTGFGKTMCMLDVIARVGVKTLVVVTKEDIKKQWEKQAGKILGLPPAKVGMIQGDVVRVAGCPLVIAMIQSVCKPGRYPEDLFKDFGLVIWDESQLASAEKFSGSAFQIPAKLRIGMSATPRRKDGREVVFEAHVGPVQVKTDLSYLTPTIIKTISPWKLPWRMNRNTGEMEPLDHAPKRDAHVIRMLVLNKPRNKLIVAFTMQAMARGRQIIIFSALRKHLEILKHSLLSAGAPISDIAYYVGGMTEKARDQAAKRPVLLATYKMAEYGTDIPTLDTAVLGTPRAGVEQIVGRIRRKLPGGQKKRPLVLDIVDGTSDLYSRYWGVRRTWYTKIEAEILTR</sequence>
<keyword evidence="3" id="KW-0347">Helicase</keyword>
<keyword evidence="2" id="KW-0378">Hydrolase</keyword>
<organism evidence="6">
    <name type="scientific">marine sediment metagenome</name>
    <dbReference type="NCBI Taxonomy" id="412755"/>
    <lineage>
        <taxon>unclassified sequences</taxon>
        <taxon>metagenomes</taxon>
        <taxon>ecological metagenomes</taxon>
    </lineage>
</organism>
<proteinExistence type="predicted"/>
<dbReference type="GO" id="GO:0016787">
    <property type="term" value="F:hydrolase activity"/>
    <property type="evidence" value="ECO:0007669"/>
    <property type="project" value="UniProtKB-KW"/>
</dbReference>
<gene>
    <name evidence="6" type="ORF">LCGC14_0504540</name>
</gene>
<dbReference type="InterPro" id="IPR050615">
    <property type="entry name" value="ATP-dep_DNA_Helicase"/>
</dbReference>
<comment type="caution">
    <text evidence="6">The sequence shown here is derived from an EMBL/GenBank/DDBJ whole genome shotgun (WGS) entry which is preliminary data.</text>
</comment>
<keyword evidence="1" id="KW-0547">Nucleotide-binding</keyword>
<dbReference type="InterPro" id="IPR014001">
    <property type="entry name" value="Helicase_ATP-bd"/>
</dbReference>
<dbReference type="InterPro" id="IPR027417">
    <property type="entry name" value="P-loop_NTPase"/>
</dbReference>
<evidence type="ECO:0000313" key="6">
    <source>
        <dbReference type="EMBL" id="KKN63184.1"/>
    </source>
</evidence>